<gene>
    <name evidence="1" type="ORF">MPIPNATIZW_LOCUS2444</name>
</gene>
<dbReference type="EMBL" id="OY882867">
    <property type="protein sequence ID" value="CAK6434138.1"/>
    <property type="molecule type" value="Genomic_DNA"/>
</dbReference>
<reference evidence="1" key="1">
    <citation type="submission" date="2023-12" db="EMBL/GenBank/DDBJ databases">
        <authorList>
            <person name="Brown T."/>
        </authorList>
    </citation>
    <scope>NUCLEOTIDE SEQUENCE</scope>
</reference>
<keyword evidence="2" id="KW-1185">Reference proteome</keyword>
<dbReference type="Proteomes" id="UP001314169">
    <property type="component" value="Chromosome 10"/>
</dbReference>
<evidence type="ECO:0000313" key="2">
    <source>
        <dbReference type="Proteomes" id="UP001314169"/>
    </source>
</evidence>
<sequence>MLAIYICSFKKYIFIDFQEEGRGRDRNTNNEKGSLISCLLLPPTVTEFTGDQKMHRSTGKAIYFQMFQGGCFSPNYEQANMEEAFPLIPFGFFVPRIWDGISRLFAGSAKSPMCWGWGHEATSKGLAWRQC</sequence>
<protein>
    <submittedName>
        <fullName evidence="1">Uncharacterized protein</fullName>
    </submittedName>
</protein>
<evidence type="ECO:0000313" key="1">
    <source>
        <dbReference type="EMBL" id="CAK6434138.1"/>
    </source>
</evidence>
<organism evidence="1 2">
    <name type="scientific">Pipistrellus nathusii</name>
    <name type="common">Nathusius' pipistrelle</name>
    <dbReference type="NCBI Taxonomy" id="59473"/>
    <lineage>
        <taxon>Eukaryota</taxon>
        <taxon>Metazoa</taxon>
        <taxon>Chordata</taxon>
        <taxon>Craniata</taxon>
        <taxon>Vertebrata</taxon>
        <taxon>Euteleostomi</taxon>
        <taxon>Mammalia</taxon>
        <taxon>Eutheria</taxon>
        <taxon>Laurasiatheria</taxon>
        <taxon>Chiroptera</taxon>
        <taxon>Yangochiroptera</taxon>
        <taxon>Vespertilionidae</taxon>
        <taxon>Pipistrellus</taxon>
    </lineage>
</organism>
<proteinExistence type="predicted"/>
<name>A0ABN9Z9B5_PIPNA</name>
<accession>A0ABN9Z9B5</accession>